<dbReference type="AlphaFoldDB" id="A0A2N5RXY1"/>
<gene>
    <name evidence="1" type="ORF">PCASD_23870</name>
</gene>
<name>A0A2N5RXY1_9BASI</name>
<protein>
    <submittedName>
        <fullName evidence="1">Uncharacterized protein</fullName>
    </submittedName>
</protein>
<organism evidence="1 2">
    <name type="scientific">Puccinia coronata f. sp. avenae</name>
    <dbReference type="NCBI Taxonomy" id="200324"/>
    <lineage>
        <taxon>Eukaryota</taxon>
        <taxon>Fungi</taxon>
        <taxon>Dikarya</taxon>
        <taxon>Basidiomycota</taxon>
        <taxon>Pucciniomycotina</taxon>
        <taxon>Pucciniomycetes</taxon>
        <taxon>Pucciniales</taxon>
        <taxon>Pucciniaceae</taxon>
        <taxon>Puccinia</taxon>
    </lineage>
</organism>
<accession>A0A2N5RXY1</accession>
<reference evidence="1 2" key="1">
    <citation type="submission" date="2017-11" db="EMBL/GenBank/DDBJ databases">
        <title>De novo assembly and phasing of dikaryotic genomes from two isolates of Puccinia coronata f. sp. avenae, the causal agent of oat crown rust.</title>
        <authorList>
            <person name="Miller M.E."/>
            <person name="Zhang Y."/>
            <person name="Omidvar V."/>
            <person name="Sperschneider J."/>
            <person name="Schwessinger B."/>
            <person name="Raley C."/>
            <person name="Palmer J.M."/>
            <person name="Garnica D."/>
            <person name="Upadhyaya N."/>
            <person name="Rathjen J."/>
            <person name="Taylor J.M."/>
            <person name="Park R.F."/>
            <person name="Dodds P.N."/>
            <person name="Hirsch C.D."/>
            <person name="Kianian S.F."/>
            <person name="Figueroa M."/>
        </authorList>
    </citation>
    <scope>NUCLEOTIDE SEQUENCE [LARGE SCALE GENOMIC DNA]</scope>
    <source>
        <strain evidence="1">12SD80</strain>
    </source>
</reference>
<proteinExistence type="predicted"/>
<sequence length="70" mass="8735">MRFCLGCFTFWRHKIRHHLLRILQFYNRIDMLILHAESMRYWQVIYKLSYLHLLLHSLAKRCGLLGKFRK</sequence>
<dbReference type="Proteomes" id="UP000235392">
    <property type="component" value="Unassembled WGS sequence"/>
</dbReference>
<evidence type="ECO:0000313" key="2">
    <source>
        <dbReference type="Proteomes" id="UP000235392"/>
    </source>
</evidence>
<comment type="caution">
    <text evidence="1">The sequence shown here is derived from an EMBL/GenBank/DDBJ whole genome shotgun (WGS) entry which is preliminary data.</text>
</comment>
<dbReference type="EMBL" id="PGCI01001284">
    <property type="protein sequence ID" value="PLW05865.1"/>
    <property type="molecule type" value="Genomic_DNA"/>
</dbReference>
<evidence type="ECO:0000313" key="1">
    <source>
        <dbReference type="EMBL" id="PLW05865.1"/>
    </source>
</evidence>